<feature type="domain" description="FUZ/MON1/HPS1 third Longin" evidence="7">
    <location>
        <begin position="502"/>
        <end position="605"/>
    </location>
</feature>
<dbReference type="GO" id="GO:0032585">
    <property type="term" value="C:multivesicular body membrane"/>
    <property type="evidence" value="ECO:0007669"/>
    <property type="project" value="UniProtKB-SubCell"/>
</dbReference>
<organism evidence="8 9">
    <name type="scientific">Coprinellus micaceus</name>
    <name type="common">Glistening ink-cap mushroom</name>
    <name type="synonym">Coprinus micaceus</name>
    <dbReference type="NCBI Taxonomy" id="71717"/>
    <lineage>
        <taxon>Eukaryota</taxon>
        <taxon>Fungi</taxon>
        <taxon>Dikarya</taxon>
        <taxon>Basidiomycota</taxon>
        <taxon>Agaricomycotina</taxon>
        <taxon>Agaricomycetes</taxon>
        <taxon>Agaricomycetidae</taxon>
        <taxon>Agaricales</taxon>
        <taxon>Agaricineae</taxon>
        <taxon>Psathyrellaceae</taxon>
        <taxon>Coprinellus</taxon>
    </lineage>
</organism>
<keyword evidence="3" id="KW-0967">Endosome</keyword>
<sequence length="616" mass="67729">MSHTPLTPGSMSRKASFAAPSRLIPPSLRPSPSLSNLHIHSYATGPPSEVETLPVPGGDTVLDSSASSIINMDLTEGILVQETDSTVDPLEALEEVAAANQIEQPPMEASQSAQILKEHLKRSISTRGAQDEPQASTSQSQQTAEINELAFNTASRYAPREYFVLTNAGKPVFVSRPGREDNDNTASIIGVMQALISVFIDEGDKIRCINAGRTRITFLVRSPLYYVCVSSWGEPESTTRAHLEYLHLQILSIVTGAQLKKIFERRTNFDLRRLLSGAESFVISMLSRVGTDLAMTTSSLCCLKLDPSLRKRIADTLIPTSKIKDILYIILIANDRVLTLIRPRKHSIHPADLHIILNTVNTPSVYNNPAPTQWIPFCLPKFNPAGFVNAFISFLRSDEPPTNPSRAASPVPNAPQPIVSTSDSDQASNSSKSSQKTSSSSFLNEHGVALVCISGNADVDTIRTWSETAIEKMAVEGTLSSLMHSFRTGQTEYSVGDLGIPGLRHFVYKSRGQVQTTYPIFEEPYDKTTDRQRLITLYQVIHDAIHAKSGQEAALKLQYIRTEHESVMGWITQPFELYVAVSPMLPKSGVVGAANAVTRWVKKEESRLFLRDAPVF</sequence>
<reference evidence="8 9" key="1">
    <citation type="journal article" date="2019" name="Nat. Ecol. Evol.">
        <title>Megaphylogeny resolves global patterns of mushroom evolution.</title>
        <authorList>
            <person name="Varga T."/>
            <person name="Krizsan K."/>
            <person name="Foldi C."/>
            <person name="Dima B."/>
            <person name="Sanchez-Garcia M."/>
            <person name="Sanchez-Ramirez S."/>
            <person name="Szollosi G.J."/>
            <person name="Szarkandi J.G."/>
            <person name="Papp V."/>
            <person name="Albert L."/>
            <person name="Andreopoulos W."/>
            <person name="Angelini C."/>
            <person name="Antonin V."/>
            <person name="Barry K.W."/>
            <person name="Bougher N.L."/>
            <person name="Buchanan P."/>
            <person name="Buyck B."/>
            <person name="Bense V."/>
            <person name="Catcheside P."/>
            <person name="Chovatia M."/>
            <person name="Cooper J."/>
            <person name="Damon W."/>
            <person name="Desjardin D."/>
            <person name="Finy P."/>
            <person name="Geml J."/>
            <person name="Haridas S."/>
            <person name="Hughes K."/>
            <person name="Justo A."/>
            <person name="Karasinski D."/>
            <person name="Kautmanova I."/>
            <person name="Kiss B."/>
            <person name="Kocsube S."/>
            <person name="Kotiranta H."/>
            <person name="LaButti K.M."/>
            <person name="Lechner B.E."/>
            <person name="Liimatainen K."/>
            <person name="Lipzen A."/>
            <person name="Lukacs Z."/>
            <person name="Mihaltcheva S."/>
            <person name="Morgado L.N."/>
            <person name="Niskanen T."/>
            <person name="Noordeloos M.E."/>
            <person name="Ohm R.A."/>
            <person name="Ortiz-Santana B."/>
            <person name="Ovrebo C."/>
            <person name="Racz N."/>
            <person name="Riley R."/>
            <person name="Savchenko A."/>
            <person name="Shiryaev A."/>
            <person name="Soop K."/>
            <person name="Spirin V."/>
            <person name="Szebenyi C."/>
            <person name="Tomsovsky M."/>
            <person name="Tulloss R.E."/>
            <person name="Uehling J."/>
            <person name="Grigoriev I.V."/>
            <person name="Vagvolgyi C."/>
            <person name="Papp T."/>
            <person name="Martin F.M."/>
            <person name="Miettinen O."/>
            <person name="Hibbett D.S."/>
            <person name="Nagy L.G."/>
        </authorList>
    </citation>
    <scope>NUCLEOTIDE SEQUENCE [LARGE SCALE GENOMIC DNA]</scope>
    <source>
        <strain evidence="8 9">FP101781</strain>
    </source>
</reference>
<dbReference type="InterPro" id="IPR043971">
    <property type="entry name" value="FUZ/MON1/HPS1_longin_2"/>
</dbReference>
<dbReference type="InterPro" id="IPR043972">
    <property type="entry name" value="FUZ/MON1/HPS1_longin_1"/>
</dbReference>
<evidence type="ECO:0000256" key="3">
    <source>
        <dbReference type="RuleBase" id="RU367048"/>
    </source>
</evidence>
<feature type="region of interest" description="Disordered" evidence="4">
    <location>
        <begin position="401"/>
        <end position="440"/>
    </location>
</feature>
<evidence type="ECO:0000256" key="2">
    <source>
        <dbReference type="ARBA" id="ARBA00018132"/>
    </source>
</evidence>
<feature type="compositionally biased region" description="Low complexity" evidence="4">
    <location>
        <begin position="20"/>
        <end position="35"/>
    </location>
</feature>
<accession>A0A4Y7SM78</accession>
<feature type="compositionally biased region" description="Low complexity" evidence="4">
    <location>
        <begin position="420"/>
        <end position="440"/>
    </location>
</feature>
<comment type="subcellular location">
    <subcellularLocation>
        <location evidence="3">Endosome</location>
        <location evidence="3">Multivesicular body membrane</location>
        <topology evidence="3">Peripheral membrane protein</topology>
    </subcellularLocation>
    <subcellularLocation>
        <location evidence="1 3">Prevacuolar compartment membrane</location>
        <topology evidence="1 3">Peripheral membrane protein</topology>
    </subcellularLocation>
    <subcellularLocation>
        <location evidence="3">Vacuole membrane</location>
        <topology evidence="3">Peripheral membrane protein</topology>
    </subcellularLocation>
</comment>
<evidence type="ECO:0000313" key="9">
    <source>
        <dbReference type="Proteomes" id="UP000298030"/>
    </source>
</evidence>
<evidence type="ECO:0000256" key="4">
    <source>
        <dbReference type="SAM" id="MobiDB-lite"/>
    </source>
</evidence>
<dbReference type="EMBL" id="QPFP01000086">
    <property type="protein sequence ID" value="TEB22714.1"/>
    <property type="molecule type" value="Genomic_DNA"/>
</dbReference>
<comment type="similarity">
    <text evidence="3">Belongs to the MON1/SAND family.</text>
</comment>
<dbReference type="Pfam" id="PF19037">
    <property type="entry name" value="Fuz_longin_2"/>
    <property type="match status" value="1"/>
</dbReference>
<dbReference type="AlphaFoldDB" id="A0A4Y7SM78"/>
<name>A0A4Y7SM78_COPMI</name>
<dbReference type="GO" id="GO:0035658">
    <property type="term" value="C:Mon1-Ccz1 complex"/>
    <property type="evidence" value="ECO:0007669"/>
    <property type="project" value="TreeGrafter"/>
</dbReference>
<dbReference type="PRINTS" id="PR01546">
    <property type="entry name" value="YEAST73DUF"/>
</dbReference>
<evidence type="ECO:0000259" key="6">
    <source>
        <dbReference type="Pfam" id="PF19037"/>
    </source>
</evidence>
<evidence type="ECO:0000259" key="5">
    <source>
        <dbReference type="Pfam" id="PF19036"/>
    </source>
</evidence>
<keyword evidence="3" id="KW-0653">Protein transport</keyword>
<keyword evidence="3" id="KW-0072">Autophagy</keyword>
<dbReference type="PANTHER" id="PTHR13027:SF7">
    <property type="entry name" value="VACUOLAR FUSION PROTEIN MON1 HOMOLOG"/>
    <property type="match status" value="1"/>
</dbReference>
<protein>
    <recommendedName>
        <fullName evidence="2 3">Vacuolar fusion protein MON1</fullName>
    </recommendedName>
</protein>
<comment type="caution">
    <text evidence="8">The sequence shown here is derived from an EMBL/GenBank/DDBJ whole genome shotgun (WGS) entry which is preliminary data.</text>
</comment>
<feature type="domain" description="FUZ/MON1/HPS1 first Longin" evidence="5">
    <location>
        <begin position="161"/>
        <end position="282"/>
    </location>
</feature>
<gene>
    <name evidence="8" type="ORF">FA13DRAFT_1778606</name>
</gene>
<dbReference type="STRING" id="71717.A0A4Y7SM78"/>
<keyword evidence="9" id="KW-1185">Reference proteome</keyword>
<dbReference type="PANTHER" id="PTHR13027">
    <property type="entry name" value="SAND PROTEIN-RELATED"/>
    <property type="match status" value="1"/>
</dbReference>
<comment type="function">
    <text evidence="3">Required for multiple vacuole delivery pathways including the cytoplasm to vacuole transport (Cvt), autophagy, pexophagy and endocytosis.</text>
</comment>
<dbReference type="OrthoDB" id="272411at2759"/>
<keyword evidence="3" id="KW-0926">Vacuole</keyword>
<evidence type="ECO:0000259" key="7">
    <source>
        <dbReference type="Pfam" id="PF19038"/>
    </source>
</evidence>
<dbReference type="Pfam" id="PF19036">
    <property type="entry name" value="Fuz_longin_1"/>
    <property type="match status" value="1"/>
</dbReference>
<dbReference type="InterPro" id="IPR004353">
    <property type="entry name" value="Mon1"/>
</dbReference>
<keyword evidence="3" id="KW-0813">Transport</keyword>
<dbReference type="GO" id="GO:0000329">
    <property type="term" value="C:fungal-type vacuole membrane"/>
    <property type="evidence" value="ECO:0007669"/>
    <property type="project" value="TreeGrafter"/>
</dbReference>
<dbReference type="GO" id="GO:0006623">
    <property type="term" value="P:protein targeting to vacuole"/>
    <property type="evidence" value="ECO:0007669"/>
    <property type="project" value="UniProtKB-UniRule"/>
</dbReference>
<keyword evidence="3" id="KW-0472">Membrane</keyword>
<dbReference type="Proteomes" id="UP000298030">
    <property type="component" value="Unassembled WGS sequence"/>
</dbReference>
<evidence type="ECO:0000313" key="8">
    <source>
        <dbReference type="EMBL" id="TEB22714.1"/>
    </source>
</evidence>
<dbReference type="Pfam" id="PF19038">
    <property type="entry name" value="Fuz_longin_3"/>
    <property type="match status" value="1"/>
</dbReference>
<dbReference type="GO" id="GO:0006914">
    <property type="term" value="P:autophagy"/>
    <property type="evidence" value="ECO:0007669"/>
    <property type="project" value="UniProtKB-UniRule"/>
</dbReference>
<feature type="domain" description="FUZ/MON1/HPS1 second Longin" evidence="6">
    <location>
        <begin position="325"/>
        <end position="396"/>
    </location>
</feature>
<evidence type="ECO:0000256" key="1">
    <source>
        <dbReference type="ARBA" id="ARBA00004380"/>
    </source>
</evidence>
<feature type="region of interest" description="Disordered" evidence="4">
    <location>
        <begin position="123"/>
        <end position="142"/>
    </location>
</feature>
<feature type="region of interest" description="Disordered" evidence="4">
    <location>
        <begin position="1"/>
        <end position="59"/>
    </location>
</feature>
<dbReference type="GO" id="GO:0016192">
    <property type="term" value="P:vesicle-mediated transport"/>
    <property type="evidence" value="ECO:0007669"/>
    <property type="project" value="InterPro"/>
</dbReference>
<dbReference type="InterPro" id="IPR043970">
    <property type="entry name" value="FUZ/MON1/HPS1_longin_3"/>
</dbReference>
<proteinExistence type="inferred from homology"/>
<feature type="compositionally biased region" description="Polar residues" evidence="4">
    <location>
        <begin position="1"/>
        <end position="10"/>
    </location>
</feature>